<dbReference type="Pfam" id="PF25164">
    <property type="entry name" value="CoiA_N"/>
    <property type="match status" value="1"/>
</dbReference>
<evidence type="ECO:0000313" key="4">
    <source>
        <dbReference type="EMBL" id="MTH53236.1"/>
    </source>
</evidence>
<evidence type="ECO:0000259" key="1">
    <source>
        <dbReference type="Pfam" id="PF06054"/>
    </source>
</evidence>
<evidence type="ECO:0000259" key="2">
    <source>
        <dbReference type="Pfam" id="PF25164"/>
    </source>
</evidence>
<dbReference type="InterPro" id="IPR057253">
    <property type="entry name" value="CoiA-like_N"/>
</dbReference>
<sequence length="396" mass="46155">MVFRSNHKEVYMLTSITSKGPFSLLSKAYSLEELTVMREIEVFTCPGCRERLDLKLGAIKRYHFAHRRKSACDYSSEPESERHLLGKQQLYEQLQSAGTVLLEPYLKEIGQRPDLLIETPDKKYAVEYQCSSIPAEQVERRSSGYRKIGIEPIWILGANQLTRLSASEYRLNRFHWCFAKMIPYSSTPYLLFYSPDDQQLLQVSGLYPFSKQIFFAQVTLLAVHQVLFPPPSYRESFPLEWLRRKVYRYRQLPPPKQALPLQKHLYAKKGLPLSMIPSIVFTPTPIDYAIETEPYIWKTWLLLWAESRKVFTLEEAVDRLWQLSMEGRVAIRGIRGPAMEEVLSELGSLLLQAGFLQKGKNKQYKLIPIIWHSSAEQIHSCDDEFFRLISRVKHNL</sequence>
<accession>A0A7X2V4L0</accession>
<evidence type="ECO:0000259" key="3">
    <source>
        <dbReference type="Pfam" id="PF25166"/>
    </source>
</evidence>
<gene>
    <name evidence="4" type="ORF">GKZ89_07400</name>
</gene>
<reference evidence="4 5" key="1">
    <citation type="journal article" date="2017" name="Int. J. Syst. Evol. Microbiol.">
        <title>Bacillus mangrovi sp. nov., isolated from a sediment sample from a mangrove forest.</title>
        <authorList>
            <person name="Gupta V."/>
            <person name="Singh P.K."/>
            <person name="Korpole S."/>
            <person name="Tanuku N.R.S."/>
            <person name="Pinnaka A.K."/>
        </authorList>
    </citation>
    <scope>NUCLEOTIDE SEQUENCE [LARGE SCALE GENOMIC DNA]</scope>
    <source>
        <strain evidence="4 5">KCTC 33872</strain>
    </source>
</reference>
<dbReference type="PIRSF" id="PIRSF007487">
    <property type="entry name" value="Competence-induced_CoiA_bac"/>
    <property type="match status" value="1"/>
</dbReference>
<comment type="caution">
    <text evidence="4">The sequence shown here is derived from an EMBL/GenBank/DDBJ whole genome shotgun (WGS) entry which is preliminary data.</text>
</comment>
<dbReference type="EMBL" id="WMIB01000005">
    <property type="protein sequence ID" value="MTH53236.1"/>
    <property type="molecule type" value="Genomic_DNA"/>
</dbReference>
<protein>
    <recommendedName>
        <fullName evidence="6">Competence protein CoiA</fullName>
    </recommendedName>
</protein>
<dbReference type="Proteomes" id="UP000434639">
    <property type="component" value="Unassembled WGS sequence"/>
</dbReference>
<proteinExistence type="predicted"/>
<dbReference type="Pfam" id="PF25166">
    <property type="entry name" value="CoiA_C"/>
    <property type="match status" value="1"/>
</dbReference>
<feature type="domain" description="Competence protein CoiA-like N-terminal" evidence="2">
    <location>
        <begin position="29"/>
        <end position="75"/>
    </location>
</feature>
<organism evidence="4 5">
    <name type="scientific">Metabacillus mangrovi</name>
    <dbReference type="NCBI Taxonomy" id="1491830"/>
    <lineage>
        <taxon>Bacteria</taxon>
        <taxon>Bacillati</taxon>
        <taxon>Bacillota</taxon>
        <taxon>Bacilli</taxon>
        <taxon>Bacillales</taxon>
        <taxon>Bacillaceae</taxon>
        <taxon>Metabacillus</taxon>
    </lineage>
</organism>
<dbReference type="InterPro" id="IPR021176">
    <property type="entry name" value="Competence-induced_CoiA"/>
</dbReference>
<dbReference type="Pfam" id="PF06054">
    <property type="entry name" value="CoiA_nuc"/>
    <property type="match status" value="1"/>
</dbReference>
<feature type="domain" description="Competence protein CoiA nuclease-like" evidence="1">
    <location>
        <begin position="79"/>
        <end position="226"/>
    </location>
</feature>
<dbReference type="InterPro" id="IPR057252">
    <property type="entry name" value="CoiA_C"/>
</dbReference>
<keyword evidence="5" id="KW-1185">Reference proteome</keyword>
<name>A0A7X2V4L0_9BACI</name>
<evidence type="ECO:0008006" key="6">
    <source>
        <dbReference type="Google" id="ProtNLM"/>
    </source>
</evidence>
<evidence type="ECO:0000313" key="5">
    <source>
        <dbReference type="Proteomes" id="UP000434639"/>
    </source>
</evidence>
<dbReference type="OrthoDB" id="3784230at2"/>
<feature type="domain" description="Competence protein CoiA C-terminal" evidence="3">
    <location>
        <begin position="243"/>
        <end position="365"/>
    </location>
</feature>
<dbReference type="AlphaFoldDB" id="A0A7X2V4L0"/>
<dbReference type="InterPro" id="IPR010330">
    <property type="entry name" value="CoiA_nuc"/>
</dbReference>